<dbReference type="PANTHER" id="PTHR11034">
    <property type="entry name" value="N-MYC DOWNSTREAM REGULATED"/>
    <property type="match status" value="1"/>
</dbReference>
<dbReference type="Gramene" id="TuG1812G0200004153.01.T01">
    <property type="protein sequence ID" value="TuG1812G0200004153.01.T01"/>
    <property type="gene ID" value="TuG1812G0200004153.01"/>
</dbReference>
<comment type="similarity">
    <text evidence="1">Belongs to the NDRG family.</text>
</comment>
<evidence type="ECO:0000256" key="1">
    <source>
        <dbReference type="ARBA" id="ARBA00005598"/>
    </source>
</evidence>
<evidence type="ECO:0000313" key="3">
    <source>
        <dbReference type="EnsemblPlants" id="TuG1812G0200004153.01.T01"/>
    </source>
</evidence>
<name>A0A8R7PHZ9_TRIUA</name>
<reference evidence="3" key="2">
    <citation type="submission" date="2018-03" db="EMBL/GenBank/DDBJ databases">
        <title>The Triticum urartu genome reveals the dynamic nature of wheat genome evolution.</title>
        <authorList>
            <person name="Ling H."/>
            <person name="Ma B."/>
            <person name="Shi X."/>
            <person name="Liu H."/>
            <person name="Dong L."/>
            <person name="Sun H."/>
            <person name="Cao Y."/>
            <person name="Gao Q."/>
            <person name="Zheng S."/>
            <person name="Li Y."/>
            <person name="Yu Y."/>
            <person name="Du H."/>
            <person name="Qi M."/>
            <person name="Li Y."/>
            <person name="Yu H."/>
            <person name="Cui Y."/>
            <person name="Wang N."/>
            <person name="Chen C."/>
            <person name="Wu H."/>
            <person name="Zhao Y."/>
            <person name="Zhang J."/>
            <person name="Li Y."/>
            <person name="Zhou W."/>
            <person name="Zhang B."/>
            <person name="Hu W."/>
            <person name="Eijk M."/>
            <person name="Tang J."/>
            <person name="Witsenboer H."/>
            <person name="Zhao S."/>
            <person name="Li Z."/>
            <person name="Zhang A."/>
            <person name="Wang D."/>
            <person name="Liang C."/>
        </authorList>
    </citation>
    <scope>NUCLEOTIDE SEQUENCE [LARGE SCALE GENOMIC DNA]</scope>
    <source>
        <strain evidence="3">cv. G1812</strain>
    </source>
</reference>
<feature type="transmembrane region" description="Helical" evidence="2">
    <location>
        <begin position="6"/>
        <end position="29"/>
    </location>
</feature>
<reference evidence="3" key="3">
    <citation type="submission" date="2022-06" db="UniProtKB">
        <authorList>
            <consortium name="EnsemblPlants"/>
        </authorList>
    </citation>
    <scope>IDENTIFICATION</scope>
</reference>
<keyword evidence="2" id="KW-0812">Transmembrane</keyword>
<dbReference type="InterPro" id="IPR004142">
    <property type="entry name" value="NDRG"/>
</dbReference>
<evidence type="ECO:0000313" key="4">
    <source>
        <dbReference type="Proteomes" id="UP000015106"/>
    </source>
</evidence>
<organism evidence="3 4">
    <name type="scientific">Triticum urartu</name>
    <name type="common">Red wild einkorn</name>
    <name type="synonym">Crithodium urartu</name>
    <dbReference type="NCBI Taxonomy" id="4572"/>
    <lineage>
        <taxon>Eukaryota</taxon>
        <taxon>Viridiplantae</taxon>
        <taxon>Streptophyta</taxon>
        <taxon>Embryophyta</taxon>
        <taxon>Tracheophyta</taxon>
        <taxon>Spermatophyta</taxon>
        <taxon>Magnoliopsida</taxon>
        <taxon>Liliopsida</taxon>
        <taxon>Poales</taxon>
        <taxon>Poaceae</taxon>
        <taxon>BOP clade</taxon>
        <taxon>Pooideae</taxon>
        <taxon>Triticodae</taxon>
        <taxon>Triticeae</taxon>
        <taxon>Triticinae</taxon>
        <taxon>Triticum</taxon>
    </lineage>
</organism>
<proteinExistence type="inferred from homology"/>
<dbReference type="Gene3D" id="3.40.50.1820">
    <property type="entry name" value="alpha/beta hydrolase"/>
    <property type="match status" value="1"/>
</dbReference>
<evidence type="ECO:0000256" key="2">
    <source>
        <dbReference type="SAM" id="Phobius"/>
    </source>
</evidence>
<dbReference type="AlphaFoldDB" id="A0A8R7PHZ9"/>
<dbReference type="Pfam" id="PF03096">
    <property type="entry name" value="Ndr"/>
    <property type="match status" value="1"/>
</dbReference>
<keyword evidence="2" id="KW-1133">Transmembrane helix</keyword>
<sequence>MSWQDVLSMSCFILIFCGSSRCLIFVHIFMAKVHAYILMDLILCYGPCEQSSYQVRIDSWLFLFLNCSLCGSSDSHSVPFLFVPPIYGLTFVRESIKDQMGVLCSSPDTDLYPSLYMSCFQGLFFCSQVAFLLLHNVCIYHITPQCHELGAAPIPSDVHELYVDKLAYQLADVLDFFSLGSVMCMGVTAGAYMLIFFAVRVCTIRY</sequence>
<dbReference type="Proteomes" id="UP000015106">
    <property type="component" value="Chromosome 2"/>
</dbReference>
<reference evidence="4" key="1">
    <citation type="journal article" date="2013" name="Nature">
        <title>Draft genome of the wheat A-genome progenitor Triticum urartu.</title>
        <authorList>
            <person name="Ling H.Q."/>
            <person name="Zhao S."/>
            <person name="Liu D."/>
            <person name="Wang J."/>
            <person name="Sun H."/>
            <person name="Zhang C."/>
            <person name="Fan H."/>
            <person name="Li D."/>
            <person name="Dong L."/>
            <person name="Tao Y."/>
            <person name="Gao C."/>
            <person name="Wu H."/>
            <person name="Li Y."/>
            <person name="Cui Y."/>
            <person name="Guo X."/>
            <person name="Zheng S."/>
            <person name="Wang B."/>
            <person name="Yu K."/>
            <person name="Liang Q."/>
            <person name="Yang W."/>
            <person name="Lou X."/>
            <person name="Chen J."/>
            <person name="Feng M."/>
            <person name="Jian J."/>
            <person name="Zhang X."/>
            <person name="Luo G."/>
            <person name="Jiang Y."/>
            <person name="Liu J."/>
            <person name="Wang Z."/>
            <person name="Sha Y."/>
            <person name="Zhang B."/>
            <person name="Wu H."/>
            <person name="Tang D."/>
            <person name="Shen Q."/>
            <person name="Xue P."/>
            <person name="Zou S."/>
            <person name="Wang X."/>
            <person name="Liu X."/>
            <person name="Wang F."/>
            <person name="Yang Y."/>
            <person name="An X."/>
            <person name="Dong Z."/>
            <person name="Zhang K."/>
            <person name="Zhang X."/>
            <person name="Luo M.C."/>
            <person name="Dvorak J."/>
            <person name="Tong Y."/>
            <person name="Wang J."/>
            <person name="Yang H."/>
            <person name="Li Z."/>
            <person name="Wang D."/>
            <person name="Zhang A."/>
            <person name="Wang J."/>
        </authorList>
    </citation>
    <scope>NUCLEOTIDE SEQUENCE</scope>
    <source>
        <strain evidence="4">cv. G1812</strain>
    </source>
</reference>
<protein>
    <submittedName>
        <fullName evidence="3">Uncharacterized protein</fullName>
    </submittedName>
</protein>
<keyword evidence="4" id="KW-1185">Reference proteome</keyword>
<feature type="transmembrane region" description="Helical" evidence="2">
    <location>
        <begin position="176"/>
        <end position="199"/>
    </location>
</feature>
<accession>A0A8R7PHZ9</accession>
<keyword evidence="2" id="KW-0472">Membrane</keyword>
<dbReference type="InterPro" id="IPR029058">
    <property type="entry name" value="AB_hydrolase_fold"/>
</dbReference>
<dbReference type="EnsemblPlants" id="TuG1812G0200004153.01.T01">
    <property type="protein sequence ID" value="TuG1812G0200004153.01.T01"/>
    <property type="gene ID" value="TuG1812G0200004153.01"/>
</dbReference>